<keyword evidence="5 12" id="KW-0963">Cytoplasm</keyword>
<dbReference type="GO" id="GO:0005829">
    <property type="term" value="C:cytosol"/>
    <property type="evidence" value="ECO:0007669"/>
    <property type="project" value="TreeGrafter"/>
</dbReference>
<dbReference type="Pfam" id="PF21680">
    <property type="entry name" value="GIDA_C_1st"/>
    <property type="match status" value="1"/>
</dbReference>
<dbReference type="NCBIfam" id="TIGR00136">
    <property type="entry name" value="mnmG_gidA"/>
    <property type="match status" value="1"/>
</dbReference>
<evidence type="ECO:0000313" key="15">
    <source>
        <dbReference type="Proteomes" id="UP000003505"/>
    </source>
</evidence>
<dbReference type="Gene3D" id="1.10.10.1800">
    <property type="entry name" value="tRNA uridine 5-carboxymethylaminomethyl modification enzyme MnmG/GidA"/>
    <property type="match status" value="1"/>
</dbReference>
<dbReference type="InterPro" id="IPR036188">
    <property type="entry name" value="FAD/NAD-bd_sf"/>
</dbReference>
<dbReference type="SUPFAM" id="SSF51905">
    <property type="entry name" value="FAD/NAD(P)-binding domain"/>
    <property type="match status" value="1"/>
</dbReference>
<evidence type="ECO:0000256" key="2">
    <source>
        <dbReference type="ARBA" id="ARBA00003717"/>
    </source>
</evidence>
<dbReference type="InterPro" id="IPR026904">
    <property type="entry name" value="MnmG_C"/>
</dbReference>
<feature type="domain" description="tRNA uridine 5-carboxymethylaminomethyl modification enzyme C-terminal subdomain" evidence="13">
    <location>
        <begin position="548"/>
        <end position="619"/>
    </location>
</feature>
<comment type="caution">
    <text evidence="14">The sequence shown here is derived from an EMBL/GenBank/DDBJ whole genome shotgun (WGS) entry which is preliminary data.</text>
</comment>
<feature type="binding site" evidence="12">
    <location>
        <begin position="277"/>
        <end position="291"/>
    </location>
    <ligand>
        <name>NAD(+)</name>
        <dbReference type="ChEBI" id="CHEBI:57540"/>
    </ligand>
</feature>
<keyword evidence="7 12" id="KW-0819">tRNA processing</keyword>
<evidence type="ECO:0000256" key="9">
    <source>
        <dbReference type="ARBA" id="ARBA00023027"/>
    </source>
</evidence>
<comment type="subcellular location">
    <subcellularLocation>
        <location evidence="12">Cytoplasm</location>
    </subcellularLocation>
</comment>
<dbReference type="InterPro" id="IPR049312">
    <property type="entry name" value="GIDA_C_N"/>
</dbReference>
<dbReference type="eggNOG" id="COG0445">
    <property type="taxonomic scope" value="Bacteria"/>
</dbReference>
<evidence type="ECO:0000256" key="10">
    <source>
        <dbReference type="ARBA" id="ARBA00025948"/>
    </source>
</evidence>
<dbReference type="InterPro" id="IPR047001">
    <property type="entry name" value="MnmG_C_subdom"/>
</dbReference>
<dbReference type="InterPro" id="IPR044920">
    <property type="entry name" value="MnmG_C_subdom_sf"/>
</dbReference>
<dbReference type="PRINTS" id="PR00411">
    <property type="entry name" value="PNDRDTASEI"/>
</dbReference>
<evidence type="ECO:0000256" key="6">
    <source>
        <dbReference type="ARBA" id="ARBA00022630"/>
    </source>
</evidence>
<dbReference type="FunFam" id="1.10.10.1800:FF:000001">
    <property type="entry name" value="tRNA uridine 5-carboxymethylaminomethyl modification enzyme MnmG"/>
    <property type="match status" value="1"/>
</dbReference>
<name>C9LV30_SELS3</name>
<gene>
    <name evidence="12" type="primary">mnmG</name>
    <name evidence="12 14" type="synonym">gidA</name>
    <name evidence="14" type="ORF">SELSPUOL_01320</name>
</gene>
<evidence type="ECO:0000256" key="4">
    <source>
        <dbReference type="ARBA" id="ARBA00020461"/>
    </source>
</evidence>
<dbReference type="InterPro" id="IPR040131">
    <property type="entry name" value="MnmG_N"/>
</dbReference>
<dbReference type="Pfam" id="PF13932">
    <property type="entry name" value="SAM_GIDA_C"/>
    <property type="match status" value="1"/>
</dbReference>
<comment type="cofactor">
    <cofactor evidence="1 12">
        <name>FAD</name>
        <dbReference type="ChEBI" id="CHEBI:57692"/>
    </cofactor>
</comment>
<dbReference type="InterPro" id="IPR004416">
    <property type="entry name" value="MnmG"/>
</dbReference>
<feature type="binding site" evidence="12">
    <location>
        <begin position="18"/>
        <end position="23"/>
    </location>
    <ligand>
        <name>FAD</name>
        <dbReference type="ChEBI" id="CHEBI:57692"/>
    </ligand>
</feature>
<dbReference type="PROSITE" id="PS01280">
    <property type="entry name" value="GIDA_1"/>
    <property type="match status" value="1"/>
</dbReference>
<dbReference type="InterPro" id="IPR002218">
    <property type="entry name" value="MnmG-rel"/>
</dbReference>
<dbReference type="Gene3D" id="1.10.150.570">
    <property type="entry name" value="GidA associated domain, C-terminal subdomain"/>
    <property type="match status" value="1"/>
</dbReference>
<comment type="subunit">
    <text evidence="10 12">Homodimer. Heterotetramer of two MnmE and two MnmG subunits.</text>
</comment>
<organism evidence="14 15">
    <name type="scientific">Selenomonas sputigena (strain ATCC 35185 / DSM 20758 / CCUG 44933 / VPI D19B-28)</name>
    <dbReference type="NCBI Taxonomy" id="546271"/>
    <lineage>
        <taxon>Bacteria</taxon>
        <taxon>Bacillati</taxon>
        <taxon>Bacillota</taxon>
        <taxon>Negativicutes</taxon>
        <taxon>Selenomonadales</taxon>
        <taxon>Selenomonadaceae</taxon>
        <taxon>Selenomonas</taxon>
    </lineage>
</organism>
<reference evidence="14 15" key="1">
    <citation type="submission" date="2009-09" db="EMBL/GenBank/DDBJ databases">
        <authorList>
            <person name="Weinstock G."/>
            <person name="Sodergren E."/>
            <person name="Clifton S."/>
            <person name="Fulton L."/>
            <person name="Fulton B."/>
            <person name="Courtney L."/>
            <person name="Fronick C."/>
            <person name="Harrison M."/>
            <person name="Strong C."/>
            <person name="Farmer C."/>
            <person name="Delahaunty K."/>
            <person name="Markovic C."/>
            <person name="Hall O."/>
            <person name="Minx P."/>
            <person name="Tomlinson C."/>
            <person name="Mitreva M."/>
            <person name="Nelson J."/>
            <person name="Hou S."/>
            <person name="Wollam A."/>
            <person name="Pepin K.H."/>
            <person name="Johnson M."/>
            <person name="Bhonagiri V."/>
            <person name="Nash W.E."/>
            <person name="Warren W."/>
            <person name="Chinwalla A."/>
            <person name="Mardis E.R."/>
            <person name="Wilson R.K."/>
        </authorList>
    </citation>
    <scope>NUCLEOTIDE SEQUENCE [LARGE SCALE GENOMIC DNA]</scope>
    <source>
        <strain evidence="15">ATCC 35185 / DSM 20758 / VPI D19B-28</strain>
    </source>
</reference>
<keyword evidence="8 12" id="KW-0274">FAD</keyword>
<dbReference type="STRING" id="546271.Selsp_2292"/>
<evidence type="ECO:0000313" key="14">
    <source>
        <dbReference type="EMBL" id="EEX77264.1"/>
    </source>
</evidence>
<evidence type="ECO:0000256" key="5">
    <source>
        <dbReference type="ARBA" id="ARBA00022490"/>
    </source>
</evidence>
<keyword evidence="9 12" id="KW-0520">NAD</keyword>
<keyword evidence="6 12" id="KW-0285">Flavoprotein</keyword>
<dbReference type="InterPro" id="IPR020595">
    <property type="entry name" value="MnmG-rel_CS"/>
</dbReference>
<dbReference type="EMBL" id="ACKP02000023">
    <property type="protein sequence ID" value="EEX77264.1"/>
    <property type="molecule type" value="Genomic_DNA"/>
</dbReference>
<evidence type="ECO:0000256" key="8">
    <source>
        <dbReference type="ARBA" id="ARBA00022827"/>
    </source>
</evidence>
<comment type="similarity">
    <text evidence="3 12">Belongs to the MnmG family.</text>
</comment>
<dbReference type="Pfam" id="PF01134">
    <property type="entry name" value="GIDA"/>
    <property type="match status" value="1"/>
</dbReference>
<dbReference type="FunFam" id="1.10.150.570:FF:000001">
    <property type="entry name" value="tRNA uridine 5-carboxymethylaminomethyl modification enzyme MnmG"/>
    <property type="match status" value="1"/>
</dbReference>
<comment type="function">
    <text evidence="2 12">NAD-binding protein involved in the addition of a carboxymethylaminomethyl (cmnm) group at the wobble position (U34) of certain tRNAs, forming tRNA-cmnm(5)s(2)U34.</text>
</comment>
<evidence type="ECO:0000256" key="7">
    <source>
        <dbReference type="ARBA" id="ARBA00022694"/>
    </source>
</evidence>
<protein>
    <recommendedName>
        <fullName evidence="4 12">tRNA uridine 5-carboxymethylaminomethyl modification enzyme MnmG</fullName>
    </recommendedName>
    <alternativeName>
        <fullName evidence="11 12">Glucose-inhibited division protein A</fullName>
    </alternativeName>
</protein>
<evidence type="ECO:0000256" key="3">
    <source>
        <dbReference type="ARBA" id="ARBA00007653"/>
    </source>
</evidence>
<accession>C9LV30</accession>
<evidence type="ECO:0000256" key="12">
    <source>
        <dbReference type="HAMAP-Rule" id="MF_00129"/>
    </source>
</evidence>
<dbReference type="PROSITE" id="PS01281">
    <property type="entry name" value="GIDA_2"/>
    <property type="match status" value="1"/>
</dbReference>
<proteinExistence type="inferred from homology"/>
<dbReference type="GO" id="GO:0002098">
    <property type="term" value="P:tRNA wobble uridine modification"/>
    <property type="evidence" value="ECO:0007669"/>
    <property type="project" value="InterPro"/>
</dbReference>
<dbReference type="GO" id="GO:0050660">
    <property type="term" value="F:flavin adenine dinucleotide binding"/>
    <property type="evidence" value="ECO:0007669"/>
    <property type="project" value="UniProtKB-UniRule"/>
</dbReference>
<sequence>MRWPSLFIAGEYDIIVLGAGHAGVEAALAAANLGCRTLLATLSLDNIALMPCNPSIGGPAKSHLVREIDALGGAMAINADEAALQYRLLNTGKGPAVHALRAQEDKKAYQFRMKERCEQQEGLEVRQLLAEKILIEDKEARGIVAETGEAYLARAVILATGTYLKGRIVIGEHTTSGGPNGQRAAGELSRSLRENGIKIMRFKTGTPARLDARSLDYRKMQLQPGDEGAQSFSFMTEKRTREQLPCYLTYTNEKTHEIIRANIDRAPMANGIIEGIGPRYCPSIESKILRFPDKDRHQLFLEPEGWHTEEVYVQGMSTSLPVDVQEAFLHTIPGLEKARIMRPGYAIEYDCIDPLQLLPSLMFKKIRGLFSAGQSNGTSGYEEAAAQGLMAGINAVHYIRGKAPFVLSRAEAYIGVLIDDLVTKGTEEPYRMMTSRAEYRLLLRQDNADLRLTEKGRAIGLVKEDRWQKFLKKKNGIIEARKTLENTVLHPSVENLARLESAGLAPIRTSTSLADFLRRPEMDYAKLASLFGLERLAPEVEEQLEIAIRYEGYIKKQQEQVERLEHLESRRLPVDLDYALVPSLRDEAREKLAAVRPLSVGQASRISGVSPADISVLLIWLEQERRRRREDDV</sequence>
<dbReference type="AlphaFoldDB" id="C9LV30"/>
<dbReference type="Gene3D" id="3.50.50.60">
    <property type="entry name" value="FAD/NAD(P)-binding domain"/>
    <property type="match status" value="2"/>
</dbReference>
<dbReference type="FunFam" id="3.50.50.60:FF:000002">
    <property type="entry name" value="tRNA uridine 5-carboxymethylaminomethyl modification enzyme MnmG"/>
    <property type="match status" value="1"/>
</dbReference>
<dbReference type="PRINTS" id="PR00368">
    <property type="entry name" value="FADPNR"/>
</dbReference>
<dbReference type="GO" id="GO:0030488">
    <property type="term" value="P:tRNA methylation"/>
    <property type="evidence" value="ECO:0007669"/>
    <property type="project" value="TreeGrafter"/>
</dbReference>
<dbReference type="SMART" id="SM01228">
    <property type="entry name" value="GIDA_assoc_3"/>
    <property type="match status" value="1"/>
</dbReference>
<comment type="caution">
    <text evidence="12">Lacks conserved residue(s) required for the propagation of feature annotation.</text>
</comment>
<evidence type="ECO:0000256" key="1">
    <source>
        <dbReference type="ARBA" id="ARBA00001974"/>
    </source>
</evidence>
<evidence type="ECO:0000256" key="11">
    <source>
        <dbReference type="ARBA" id="ARBA00031800"/>
    </source>
</evidence>
<dbReference type="PANTHER" id="PTHR11806">
    <property type="entry name" value="GLUCOSE INHIBITED DIVISION PROTEIN A"/>
    <property type="match status" value="1"/>
</dbReference>
<dbReference type="PANTHER" id="PTHR11806:SF0">
    <property type="entry name" value="PROTEIN MTO1 HOMOLOG, MITOCHONDRIAL"/>
    <property type="match status" value="1"/>
</dbReference>
<evidence type="ECO:0000259" key="13">
    <source>
        <dbReference type="SMART" id="SM01228"/>
    </source>
</evidence>
<dbReference type="HAMAP" id="MF_00129">
    <property type="entry name" value="MnmG_GidA"/>
    <property type="match status" value="1"/>
</dbReference>
<dbReference type="Proteomes" id="UP000003505">
    <property type="component" value="Unassembled WGS sequence"/>
</dbReference>